<dbReference type="EMBL" id="BSXS01000759">
    <property type="protein sequence ID" value="GME73794.1"/>
    <property type="molecule type" value="Genomic_DNA"/>
</dbReference>
<comment type="caution">
    <text evidence="1">The sequence shown here is derived from an EMBL/GenBank/DDBJ whole genome shotgun (WGS) entry which is preliminary data.</text>
</comment>
<gene>
    <name evidence="1" type="ORF">Amon02_000153600</name>
</gene>
<name>A0ACB5SVI9_AMBMO</name>
<protein>
    <submittedName>
        <fullName evidence="1">Unnamed protein product</fullName>
    </submittedName>
</protein>
<accession>A0ACB5SVI9</accession>
<reference evidence="1" key="1">
    <citation type="submission" date="2023-04" db="EMBL/GenBank/DDBJ databases">
        <title>Ambrosiozyma monospora NBRC 10751.</title>
        <authorList>
            <person name="Ichikawa N."/>
            <person name="Sato H."/>
            <person name="Tonouchi N."/>
        </authorList>
    </citation>
    <scope>NUCLEOTIDE SEQUENCE</scope>
    <source>
        <strain evidence="1">NBRC 10751</strain>
    </source>
</reference>
<proteinExistence type="predicted"/>
<evidence type="ECO:0000313" key="2">
    <source>
        <dbReference type="Proteomes" id="UP001165064"/>
    </source>
</evidence>
<organism evidence="1 2">
    <name type="scientific">Ambrosiozyma monospora</name>
    <name type="common">Yeast</name>
    <name type="synonym">Endomycopsis monosporus</name>
    <dbReference type="NCBI Taxonomy" id="43982"/>
    <lineage>
        <taxon>Eukaryota</taxon>
        <taxon>Fungi</taxon>
        <taxon>Dikarya</taxon>
        <taxon>Ascomycota</taxon>
        <taxon>Saccharomycotina</taxon>
        <taxon>Pichiomycetes</taxon>
        <taxon>Pichiales</taxon>
        <taxon>Pichiaceae</taxon>
        <taxon>Ambrosiozyma</taxon>
    </lineage>
</organism>
<sequence length="168" mass="18704">MQLSIRSSLSLFTLLSASVHGYLQNISLYADSDNTEIDGKGLYTKHSGAGTDFFYLGTSAESLVFDSETKHVYRAYGPQYEQYFASDNSGFVLMTVDDAIDVHFTQINGGKQYMSLGNSTQEQGTFYACKNVNDPGHYSTSSYELMYYAGENVNKDSCVSIKVYRKVN</sequence>
<evidence type="ECO:0000313" key="1">
    <source>
        <dbReference type="EMBL" id="GME73794.1"/>
    </source>
</evidence>
<keyword evidence="2" id="KW-1185">Reference proteome</keyword>
<dbReference type="Proteomes" id="UP001165064">
    <property type="component" value="Unassembled WGS sequence"/>
</dbReference>